<dbReference type="Proteomes" id="UP001312865">
    <property type="component" value="Unassembled WGS sequence"/>
</dbReference>
<dbReference type="EMBL" id="JBBAXC010000027">
    <property type="protein sequence ID" value="MEI5909492.1"/>
    <property type="molecule type" value="Genomic_DNA"/>
</dbReference>
<evidence type="ECO:0000313" key="7">
    <source>
        <dbReference type="EMBL" id="MEI5909492.1"/>
    </source>
</evidence>
<dbReference type="InterPro" id="IPR013324">
    <property type="entry name" value="RNA_pol_sigma_r3/r4-like"/>
</dbReference>
<evidence type="ECO:0000256" key="2">
    <source>
        <dbReference type="ARBA" id="ARBA00023015"/>
    </source>
</evidence>
<dbReference type="RefSeq" id="WP_336588933.1">
    <property type="nucleotide sequence ID" value="NZ_JBBAXC010000027.1"/>
</dbReference>
<gene>
    <name evidence="7" type="ORF">WAK64_20905</name>
</gene>
<evidence type="ECO:0000256" key="4">
    <source>
        <dbReference type="ARBA" id="ARBA00023163"/>
    </source>
</evidence>
<dbReference type="InterPro" id="IPR014300">
    <property type="entry name" value="RNA_pol_sigma-V"/>
</dbReference>
<comment type="similarity">
    <text evidence="1">Belongs to the sigma-70 factor family. ECF subfamily.</text>
</comment>
<feature type="domain" description="RNA polymerase sigma factor 70 region 4 type 2" evidence="6">
    <location>
        <begin position="111"/>
        <end position="162"/>
    </location>
</feature>
<proteinExistence type="inferred from homology"/>
<comment type="caution">
    <text evidence="7">The sequence shown here is derived from an EMBL/GenBank/DDBJ whole genome shotgun (WGS) entry which is preliminary data.</text>
</comment>
<evidence type="ECO:0000256" key="1">
    <source>
        <dbReference type="ARBA" id="ARBA00010641"/>
    </source>
</evidence>
<dbReference type="Gene3D" id="1.10.10.10">
    <property type="entry name" value="Winged helix-like DNA-binding domain superfamily/Winged helix DNA-binding domain"/>
    <property type="match status" value="1"/>
</dbReference>
<dbReference type="NCBIfam" id="TIGR02954">
    <property type="entry name" value="Sig70_famx3"/>
    <property type="match status" value="1"/>
</dbReference>
<keyword evidence="3" id="KW-0731">Sigma factor</keyword>
<accession>A0ABU8HK19</accession>
<sequence length="181" mass="20692">MKHLSLIKKAKKGNKEAFADLLIIHSEQLYRTAFLYAGNREDALDIVQETSFKAFQAVGQLKNPHYFLTWLIKILINSAYDLKRKQGNIIPLDVVGELSSDLQGSYVDYIDLADAIRSLRSTYRDAVILFYFHDFPIKEIASVMEVPENTVKTYLQRGKKELKSRLEGVGKHGQRKVSTNI</sequence>
<keyword evidence="2" id="KW-0805">Transcription regulation</keyword>
<dbReference type="NCBIfam" id="TIGR02937">
    <property type="entry name" value="sigma70-ECF"/>
    <property type="match status" value="1"/>
</dbReference>
<dbReference type="InterPro" id="IPR013249">
    <property type="entry name" value="RNA_pol_sigma70_r4_t2"/>
</dbReference>
<dbReference type="SUPFAM" id="SSF88946">
    <property type="entry name" value="Sigma2 domain of RNA polymerase sigma factors"/>
    <property type="match status" value="1"/>
</dbReference>
<dbReference type="SUPFAM" id="SSF88659">
    <property type="entry name" value="Sigma3 and sigma4 domains of RNA polymerase sigma factors"/>
    <property type="match status" value="1"/>
</dbReference>
<evidence type="ECO:0000313" key="8">
    <source>
        <dbReference type="Proteomes" id="UP001312865"/>
    </source>
</evidence>
<evidence type="ECO:0000256" key="3">
    <source>
        <dbReference type="ARBA" id="ARBA00023082"/>
    </source>
</evidence>
<reference evidence="7 8" key="1">
    <citation type="journal article" date="2018" name="J. Microbiol.">
        <title>Bacillus spongiae sp. nov., isolated from sponge of Jeju Island.</title>
        <authorList>
            <person name="Lee G.E."/>
            <person name="Im W.T."/>
            <person name="Park J.S."/>
        </authorList>
    </citation>
    <scope>NUCLEOTIDE SEQUENCE [LARGE SCALE GENOMIC DNA]</scope>
    <source>
        <strain evidence="7 8">135PIL107-10</strain>
    </source>
</reference>
<dbReference type="InterPro" id="IPR039425">
    <property type="entry name" value="RNA_pol_sigma-70-like"/>
</dbReference>
<keyword evidence="8" id="KW-1185">Reference proteome</keyword>
<evidence type="ECO:0000259" key="6">
    <source>
        <dbReference type="Pfam" id="PF08281"/>
    </source>
</evidence>
<dbReference type="Pfam" id="PF08281">
    <property type="entry name" value="Sigma70_r4_2"/>
    <property type="match status" value="1"/>
</dbReference>
<dbReference type="InterPro" id="IPR007627">
    <property type="entry name" value="RNA_pol_sigma70_r2"/>
</dbReference>
<dbReference type="PANTHER" id="PTHR43133">
    <property type="entry name" value="RNA POLYMERASE ECF-TYPE SIGMA FACTO"/>
    <property type="match status" value="1"/>
</dbReference>
<protein>
    <submittedName>
        <fullName evidence="7">Sigma-70 family RNA polymerase sigma factor</fullName>
    </submittedName>
</protein>
<dbReference type="InterPro" id="IPR013325">
    <property type="entry name" value="RNA_pol_sigma_r2"/>
</dbReference>
<name>A0ABU8HK19_9BACI</name>
<dbReference type="Gene3D" id="1.10.1740.10">
    <property type="match status" value="1"/>
</dbReference>
<dbReference type="InterPro" id="IPR036388">
    <property type="entry name" value="WH-like_DNA-bd_sf"/>
</dbReference>
<feature type="domain" description="RNA polymerase sigma-70 region 2" evidence="5">
    <location>
        <begin position="25"/>
        <end position="87"/>
    </location>
</feature>
<evidence type="ECO:0000259" key="5">
    <source>
        <dbReference type="Pfam" id="PF04542"/>
    </source>
</evidence>
<keyword evidence="4" id="KW-0804">Transcription</keyword>
<dbReference type="InterPro" id="IPR014284">
    <property type="entry name" value="RNA_pol_sigma-70_dom"/>
</dbReference>
<organism evidence="7 8">
    <name type="scientific">Bacillus spongiae</name>
    <dbReference type="NCBI Taxonomy" id="2683610"/>
    <lineage>
        <taxon>Bacteria</taxon>
        <taxon>Bacillati</taxon>
        <taxon>Bacillota</taxon>
        <taxon>Bacilli</taxon>
        <taxon>Bacillales</taxon>
        <taxon>Bacillaceae</taxon>
        <taxon>Bacillus</taxon>
    </lineage>
</organism>
<dbReference type="PANTHER" id="PTHR43133:SF51">
    <property type="entry name" value="RNA POLYMERASE SIGMA FACTOR"/>
    <property type="match status" value="1"/>
</dbReference>
<dbReference type="CDD" id="cd06171">
    <property type="entry name" value="Sigma70_r4"/>
    <property type="match status" value="1"/>
</dbReference>
<dbReference type="Pfam" id="PF04542">
    <property type="entry name" value="Sigma70_r2"/>
    <property type="match status" value="1"/>
</dbReference>